<name>A0A3S5ARY9_9PLAT</name>
<sequence length="92" mass="10399">MGRGTRFGLPPGVPYRHDEFIAFLSVSDDELECERSAEASQNYKISKEMFGEAKLIEERSKIITGGMEVYKPVGGFPKVSSFLNFRCFIINK</sequence>
<accession>A0A3S5ARY9</accession>
<reference evidence="1" key="1">
    <citation type="submission" date="2018-11" db="EMBL/GenBank/DDBJ databases">
        <authorList>
            <consortium name="Pathogen Informatics"/>
        </authorList>
    </citation>
    <scope>NUCLEOTIDE SEQUENCE</scope>
</reference>
<comment type="caution">
    <text evidence="1">The sequence shown here is derived from an EMBL/GenBank/DDBJ whole genome shotgun (WGS) entry which is preliminary data.</text>
</comment>
<keyword evidence="2" id="KW-1185">Reference proteome</keyword>
<evidence type="ECO:0000313" key="2">
    <source>
        <dbReference type="Proteomes" id="UP000784294"/>
    </source>
</evidence>
<organism evidence="1 2">
    <name type="scientific">Protopolystoma xenopodis</name>
    <dbReference type="NCBI Taxonomy" id="117903"/>
    <lineage>
        <taxon>Eukaryota</taxon>
        <taxon>Metazoa</taxon>
        <taxon>Spiralia</taxon>
        <taxon>Lophotrochozoa</taxon>
        <taxon>Platyhelminthes</taxon>
        <taxon>Monogenea</taxon>
        <taxon>Polyopisthocotylea</taxon>
        <taxon>Polystomatidea</taxon>
        <taxon>Polystomatidae</taxon>
        <taxon>Protopolystoma</taxon>
    </lineage>
</organism>
<protein>
    <submittedName>
        <fullName evidence="1">Uncharacterized protein</fullName>
    </submittedName>
</protein>
<dbReference type="OrthoDB" id="10064338at2759"/>
<gene>
    <name evidence="1" type="ORF">PXEA_LOCUS20329</name>
</gene>
<dbReference type="EMBL" id="CAAALY010083448">
    <property type="protein sequence ID" value="VEL26889.1"/>
    <property type="molecule type" value="Genomic_DNA"/>
</dbReference>
<proteinExistence type="predicted"/>
<dbReference type="Proteomes" id="UP000784294">
    <property type="component" value="Unassembled WGS sequence"/>
</dbReference>
<dbReference type="AlphaFoldDB" id="A0A3S5ARY9"/>
<evidence type="ECO:0000313" key="1">
    <source>
        <dbReference type="EMBL" id="VEL26889.1"/>
    </source>
</evidence>